<dbReference type="InterPro" id="IPR009030">
    <property type="entry name" value="Growth_fac_rcpt_cys_sf"/>
</dbReference>
<keyword evidence="13" id="KW-1015">Disulfide bond</keyword>
<dbReference type="Gene3D" id="2.10.25.10">
    <property type="entry name" value="Laminin"/>
    <property type="match status" value="3"/>
</dbReference>
<dbReference type="AlphaFoldDB" id="A0A974C1A7"/>
<dbReference type="SMART" id="SM00241">
    <property type="entry name" value="ZP"/>
    <property type="match status" value="1"/>
</dbReference>
<feature type="signal peptide" evidence="20">
    <location>
        <begin position="1"/>
        <end position="23"/>
    </location>
</feature>
<dbReference type="CDD" id="cd00054">
    <property type="entry name" value="EGF_CA"/>
    <property type="match status" value="2"/>
</dbReference>
<evidence type="ECO:0000259" key="22">
    <source>
        <dbReference type="PROSITE" id="PS51034"/>
    </source>
</evidence>
<dbReference type="InterPro" id="IPR057774">
    <property type="entry name" value="D8C_UMOD/GP2/OIT3-like"/>
</dbReference>
<dbReference type="GO" id="GO:0060170">
    <property type="term" value="C:ciliary membrane"/>
    <property type="evidence" value="ECO:0007669"/>
    <property type="project" value="UniProtKB-SubCell"/>
</dbReference>
<dbReference type="GO" id="GO:0098552">
    <property type="term" value="C:side of membrane"/>
    <property type="evidence" value="ECO:0007669"/>
    <property type="project" value="UniProtKB-KW"/>
</dbReference>
<keyword evidence="12" id="KW-0391">Immunity</keyword>
<dbReference type="InterPro" id="IPR018097">
    <property type="entry name" value="EGF_Ca-bd_CS"/>
</dbReference>
<evidence type="ECO:0000256" key="4">
    <source>
        <dbReference type="ARBA" id="ARBA00004613"/>
    </source>
</evidence>
<keyword evidence="16" id="KW-0449">Lipoprotein</keyword>
<keyword evidence="6" id="KW-0964">Secreted</keyword>
<dbReference type="GO" id="GO:0005509">
    <property type="term" value="F:calcium ion binding"/>
    <property type="evidence" value="ECO:0007669"/>
    <property type="project" value="InterPro"/>
</dbReference>
<gene>
    <name evidence="23" type="ORF">XELAEV_18045362mg</name>
</gene>
<dbReference type="GO" id="GO:0016324">
    <property type="term" value="C:apical plasma membrane"/>
    <property type="evidence" value="ECO:0007669"/>
    <property type="project" value="UniProtKB-SubCell"/>
</dbReference>
<dbReference type="PANTHER" id="PTHR14002:SF57">
    <property type="entry name" value="UROMODULIN"/>
    <property type="match status" value="1"/>
</dbReference>
<dbReference type="PANTHER" id="PTHR14002">
    <property type="entry name" value="ENDOGLIN/TGF-BETA RECEPTOR TYPE III"/>
    <property type="match status" value="1"/>
</dbReference>
<sequence length="923" mass="101786">MAMHILLTLLISFLASYRSGVKACTPSFSSSSLTYVVDTTGSMLTYIQQLKLVNNWLVDYITAHFPCGERQYTMVEFNDPTIGPARITSSKEEFKTFFSSLTASGGGDCPELAMSGLKLALEISPPKSFILVFTDASAKDYTNSTLLNNIYSLIDTKQSRVVFLTTGLCSSLTDPGFTIYKYIASLSYGHVFQIAPSDLSKVFTYLDFTLSRPVDSLVKLLYKVNDGTNHCDNITVTADFTSLLVMIDGKITSTTVFRPDHNVLIPDEIVFENWGSLYQIENPAKGVWTICVNSSSPHVVQVDGLTVTKYCSDCHTNAICQPYHDLYQCICKDGFIGDGFSCSDVDECAYSWLNNCTSAAHCENTCGSYNCRCPVGYTRGAGNTCVDIDECSRPDLNKCHPLAKCINTNGSYICQCPPGVTGNGFYCETDPCSRGVCRSDTECIPNGIYYYCSDPCVSHTVLDDCWRSSSNAQYVDTKCDNDKVGWYRFTGSGGIRMPEFCVPKDRCNTVAPMWLNGSHPIETDGIVSRTVCAHGQYDCCQWSSTVQIKACPGGYHVYKLNRTPTCSMAYCTDPRSINNDCLCASDEECRTVSGKCGCYCKDNVSVSALKDLTPSVSCGLQNMKTSFRKCEMRALNIDYLDIILDDGSCFSVLDDNVTNTFSVMSPLQEGSCGMTFSTNGTHAFYRESYDFFFVLPGKIIRDKLTTTSTCIFQLDMELSLQTALNPIISNTIINISRPGQFSARMAVYNSSDYKYPYNGSQIDLLTHTKIYIGVFLVGPDPSQYAMVLKNCYATPSSSKDDPTRYYIIQNRCPNPVDPTISVAQNGVSSQAQFSFEMFSMGKNPNQVYLHCEIYACVRNTNVCEPSCAGGRSLDVSTDVTFTMSIGPFNRKDISSASHGTRASWTVIGTLLTLLSTVFFSVMQ</sequence>
<keyword evidence="9" id="KW-0336">GPI-anchor</keyword>
<keyword evidence="11" id="KW-0677">Repeat</keyword>
<evidence type="ECO:0000256" key="7">
    <source>
        <dbReference type="ARBA" id="ARBA00022536"/>
    </source>
</evidence>
<feature type="domain" description="EGF-like" evidence="21">
    <location>
        <begin position="387"/>
        <end position="428"/>
    </location>
</feature>
<evidence type="ECO:0000256" key="14">
    <source>
        <dbReference type="ARBA" id="ARBA00023180"/>
    </source>
</evidence>
<evidence type="ECO:0000256" key="16">
    <source>
        <dbReference type="ARBA" id="ARBA00023288"/>
    </source>
</evidence>
<comment type="subunit">
    <text evidence="18">Homodimer that then polymerizes into long filaments. The filaments can additionally assemble laterally to form a sheet. The filaments consist of a zigzag-shaped backbone with laterally protruding arms which interact with bacterial adhesin fimH. Two fimH molecules can bind to a single UMOD monomer.</text>
</comment>
<evidence type="ECO:0000256" key="15">
    <source>
        <dbReference type="ARBA" id="ARBA00023273"/>
    </source>
</evidence>
<dbReference type="Pfam" id="PF07645">
    <property type="entry name" value="EGF_CA"/>
    <property type="match status" value="1"/>
</dbReference>
<dbReference type="GO" id="GO:0016323">
    <property type="term" value="C:basolateral plasma membrane"/>
    <property type="evidence" value="ECO:0007669"/>
    <property type="project" value="UniProtKB-SubCell"/>
</dbReference>
<keyword evidence="15" id="KW-0966">Cell projection</keyword>
<evidence type="ECO:0000256" key="10">
    <source>
        <dbReference type="ARBA" id="ARBA00022729"/>
    </source>
</evidence>
<dbReference type="InterPro" id="IPR049883">
    <property type="entry name" value="NOTCH1_EGF-like"/>
</dbReference>
<evidence type="ECO:0000256" key="1">
    <source>
        <dbReference type="ARBA" id="ARBA00004303"/>
    </source>
</evidence>
<evidence type="ECO:0000259" key="21">
    <source>
        <dbReference type="PROSITE" id="PS50026"/>
    </source>
</evidence>
<organism evidence="23 24">
    <name type="scientific">Xenopus laevis</name>
    <name type="common">African clawed frog</name>
    <dbReference type="NCBI Taxonomy" id="8355"/>
    <lineage>
        <taxon>Eukaryota</taxon>
        <taxon>Metazoa</taxon>
        <taxon>Chordata</taxon>
        <taxon>Craniata</taxon>
        <taxon>Vertebrata</taxon>
        <taxon>Euteleostomi</taxon>
        <taxon>Amphibia</taxon>
        <taxon>Batrachia</taxon>
        <taxon>Anura</taxon>
        <taxon>Pipoidea</taxon>
        <taxon>Pipidae</taxon>
        <taxon>Xenopodinae</taxon>
        <taxon>Xenopus</taxon>
        <taxon>Xenopus</taxon>
    </lineage>
</organism>
<evidence type="ECO:0000256" key="3">
    <source>
        <dbReference type="ARBA" id="ARBA00004539"/>
    </source>
</evidence>
<evidence type="ECO:0000256" key="19">
    <source>
        <dbReference type="PROSITE-ProRule" id="PRU00076"/>
    </source>
</evidence>
<evidence type="ECO:0000256" key="12">
    <source>
        <dbReference type="ARBA" id="ARBA00022859"/>
    </source>
</evidence>
<dbReference type="InterPro" id="IPR055355">
    <property type="entry name" value="ZP-C"/>
</dbReference>
<dbReference type="GO" id="GO:0005576">
    <property type="term" value="C:extracellular region"/>
    <property type="evidence" value="ECO:0007669"/>
    <property type="project" value="UniProtKB-SubCell"/>
</dbReference>
<evidence type="ECO:0000256" key="13">
    <source>
        <dbReference type="ARBA" id="ARBA00023157"/>
    </source>
</evidence>
<dbReference type="PROSITE" id="PS51034">
    <property type="entry name" value="ZP_2"/>
    <property type="match status" value="1"/>
</dbReference>
<keyword evidence="7 19" id="KW-0245">EGF-like domain</keyword>
<evidence type="ECO:0000256" key="9">
    <source>
        <dbReference type="ARBA" id="ARBA00022622"/>
    </source>
</evidence>
<evidence type="ECO:0000256" key="18">
    <source>
        <dbReference type="ARBA" id="ARBA00046503"/>
    </source>
</evidence>
<feature type="domain" description="ZP" evidence="22">
    <location>
        <begin position="617"/>
        <end position="870"/>
    </location>
</feature>
<comment type="subcellular location">
    <subcellularLocation>
        <location evidence="1">Apical cell membrane</location>
        <topology evidence="1">Lipid-anchor</topology>
        <topology evidence="1">GPI-anchor</topology>
    </subcellularLocation>
    <subcellularLocation>
        <location evidence="3">Basolateral cell membrane</location>
        <topology evidence="3">Lipid-anchor</topology>
        <topology evidence="3">GPI-anchor</topology>
    </subcellularLocation>
    <subcellularLocation>
        <location evidence="2">Cell projection</location>
        <location evidence="2">Cilium membrane</location>
    </subcellularLocation>
    <subcellularLocation>
        <location evidence="4">Secreted</location>
    </subcellularLocation>
</comment>
<evidence type="ECO:0000256" key="5">
    <source>
        <dbReference type="ARBA" id="ARBA00015737"/>
    </source>
</evidence>
<evidence type="ECO:0000256" key="6">
    <source>
        <dbReference type="ARBA" id="ARBA00022525"/>
    </source>
</evidence>
<evidence type="ECO:0000256" key="11">
    <source>
        <dbReference type="ARBA" id="ARBA00022737"/>
    </source>
</evidence>
<protein>
    <recommendedName>
        <fullName evidence="5">Uromodulin</fullName>
    </recommendedName>
</protein>
<dbReference type="PROSITE" id="PS50026">
    <property type="entry name" value="EGF_3"/>
    <property type="match status" value="2"/>
</dbReference>
<accession>A0A974C1A7</accession>
<dbReference type="SMART" id="SM00181">
    <property type="entry name" value="EGF"/>
    <property type="match status" value="3"/>
</dbReference>
<comment type="function">
    <text evidence="17">Functions in biogenesis and organization of the apical membrane of epithelial cells of the thick ascending limb of Henle's loop (TALH), where it promotes formation of complex filamentous gel-like structure that may play a role in the water barrier permeability. May serve as a receptor for binding and endocytosis of cytokines (IL-1, IL-2) and TNF. Facilitates neutrophil migration across renal epithelia.</text>
</comment>
<evidence type="ECO:0000313" key="24">
    <source>
        <dbReference type="Proteomes" id="UP000694892"/>
    </source>
</evidence>
<dbReference type="InterPro" id="IPR000152">
    <property type="entry name" value="EGF-type_Asp/Asn_hydroxyl_site"/>
</dbReference>
<reference evidence="24" key="1">
    <citation type="journal article" date="2016" name="Nature">
        <title>Genome evolution in the allotetraploid frog Xenopus laevis.</title>
        <authorList>
            <person name="Session A.M."/>
            <person name="Uno Y."/>
            <person name="Kwon T."/>
            <person name="Chapman J.A."/>
            <person name="Toyoda A."/>
            <person name="Takahashi S."/>
            <person name="Fukui A."/>
            <person name="Hikosaka A."/>
            <person name="Suzuki A."/>
            <person name="Kondo M."/>
            <person name="van Heeringen S.J."/>
            <person name="Quigley I."/>
            <person name="Heinz S."/>
            <person name="Ogino H."/>
            <person name="Ochi H."/>
            <person name="Hellsten U."/>
            <person name="Lyons J.B."/>
            <person name="Simakov O."/>
            <person name="Putnam N."/>
            <person name="Stites J."/>
            <person name="Kuroki Y."/>
            <person name="Tanaka T."/>
            <person name="Michiue T."/>
            <person name="Watanabe M."/>
            <person name="Bogdanovic O."/>
            <person name="Lister R."/>
            <person name="Georgiou G."/>
            <person name="Paranjpe S.S."/>
            <person name="van Kruijsbergen I."/>
            <person name="Shu S."/>
            <person name="Carlson J."/>
            <person name="Kinoshita T."/>
            <person name="Ohta Y."/>
            <person name="Mawaribuchi S."/>
            <person name="Jenkins J."/>
            <person name="Grimwood J."/>
            <person name="Schmutz J."/>
            <person name="Mitros T."/>
            <person name="Mozaffari S.V."/>
            <person name="Suzuki Y."/>
            <person name="Haramoto Y."/>
            <person name="Yamamoto T.S."/>
            <person name="Takagi C."/>
            <person name="Heald R."/>
            <person name="Miller K."/>
            <person name="Haudenschild C."/>
            <person name="Kitzman J."/>
            <person name="Nakayama T."/>
            <person name="Izutsu Y."/>
            <person name="Robert J."/>
            <person name="Fortriede J."/>
            <person name="Burns K."/>
            <person name="Lotay V."/>
            <person name="Karimi K."/>
            <person name="Yasuoka Y."/>
            <person name="Dichmann D.S."/>
            <person name="Flajnik M.F."/>
            <person name="Houston D.W."/>
            <person name="Shendure J."/>
            <person name="DuPasquier L."/>
            <person name="Vize P.D."/>
            <person name="Zorn A.M."/>
            <person name="Ito M."/>
            <person name="Marcotte E.M."/>
            <person name="Wallingford J.B."/>
            <person name="Ito Y."/>
            <person name="Asashima M."/>
            <person name="Ueno N."/>
            <person name="Matsuda Y."/>
            <person name="Veenstra G.J."/>
            <person name="Fujiyama A."/>
            <person name="Harland R.M."/>
            <person name="Taira M."/>
            <person name="Rokhsar D.S."/>
        </authorList>
    </citation>
    <scope>NUCLEOTIDE SEQUENCE [LARGE SCALE GENOMIC DNA]</scope>
    <source>
        <strain evidence="24">J</strain>
    </source>
</reference>
<dbReference type="Pfam" id="PF12947">
    <property type="entry name" value="EGF_3"/>
    <property type="match status" value="2"/>
</dbReference>
<dbReference type="GO" id="GO:0045087">
    <property type="term" value="P:innate immune response"/>
    <property type="evidence" value="ECO:0007669"/>
    <property type="project" value="UniProtKB-KW"/>
</dbReference>
<dbReference type="Proteomes" id="UP000694892">
    <property type="component" value="Chromosome 9_10L"/>
</dbReference>
<keyword evidence="9" id="KW-0472">Membrane</keyword>
<keyword evidence="8" id="KW-0399">Innate immunity</keyword>
<dbReference type="InterPro" id="IPR017977">
    <property type="entry name" value="ZP_dom_CS"/>
</dbReference>
<dbReference type="Gene3D" id="2.60.40.4100">
    <property type="entry name" value="Zona pellucida, ZP-C domain"/>
    <property type="match status" value="1"/>
</dbReference>
<dbReference type="PROSITE" id="PS01187">
    <property type="entry name" value="EGF_CA"/>
    <property type="match status" value="1"/>
</dbReference>
<comment type="caution">
    <text evidence="19">Lacks conserved residue(s) required for the propagation of feature annotation.</text>
</comment>
<proteinExistence type="predicted"/>
<dbReference type="InterPro" id="IPR036465">
    <property type="entry name" value="vWFA_dom_sf"/>
</dbReference>
<evidence type="ECO:0000313" key="23">
    <source>
        <dbReference type="EMBL" id="OCT64260.1"/>
    </source>
</evidence>
<dbReference type="InterPro" id="IPR056861">
    <property type="entry name" value="HMCN1-like_VWA"/>
</dbReference>
<dbReference type="Gene3D" id="3.40.50.410">
    <property type="entry name" value="von Willebrand factor, type A domain"/>
    <property type="match status" value="1"/>
</dbReference>
<dbReference type="FunFam" id="2.10.25.10:FF:000038">
    <property type="entry name" value="Fibrillin 2"/>
    <property type="match status" value="2"/>
</dbReference>
<dbReference type="Pfam" id="PF23283">
    <property type="entry name" value="D8C_UMOD"/>
    <property type="match status" value="1"/>
</dbReference>
<evidence type="ECO:0000256" key="20">
    <source>
        <dbReference type="SAM" id="SignalP"/>
    </source>
</evidence>
<feature type="chain" id="PRO_5037976928" description="Uromodulin" evidence="20">
    <location>
        <begin position="24"/>
        <end position="923"/>
    </location>
</feature>
<dbReference type="InterPro" id="IPR000742">
    <property type="entry name" value="EGF"/>
</dbReference>
<keyword evidence="14" id="KW-0325">Glycoprotein</keyword>
<dbReference type="SUPFAM" id="SSF57184">
    <property type="entry name" value="Growth factor receptor domain"/>
    <property type="match status" value="1"/>
</dbReference>
<dbReference type="Pfam" id="PF00100">
    <property type="entry name" value="Zona_pellucida"/>
    <property type="match status" value="1"/>
</dbReference>
<dbReference type="InterPro" id="IPR042235">
    <property type="entry name" value="ZP-C_dom"/>
</dbReference>
<feature type="domain" description="EGF-like" evidence="21">
    <location>
        <begin position="344"/>
        <end position="386"/>
    </location>
</feature>
<name>A0A974C1A7_XENLA</name>
<evidence type="ECO:0000256" key="2">
    <source>
        <dbReference type="ARBA" id="ARBA00004309"/>
    </source>
</evidence>
<dbReference type="SMART" id="SM00179">
    <property type="entry name" value="EGF_CA"/>
    <property type="match status" value="3"/>
</dbReference>
<dbReference type="SUPFAM" id="SSF53300">
    <property type="entry name" value="vWA-like"/>
    <property type="match status" value="1"/>
</dbReference>
<dbReference type="Pfam" id="PF25106">
    <property type="entry name" value="VWA_4"/>
    <property type="match status" value="1"/>
</dbReference>
<dbReference type="InterPro" id="IPR024731">
    <property type="entry name" value="NELL2-like_EGF"/>
</dbReference>
<dbReference type="InterPro" id="IPR001881">
    <property type="entry name" value="EGF-like_Ca-bd_dom"/>
</dbReference>
<evidence type="ECO:0000256" key="8">
    <source>
        <dbReference type="ARBA" id="ARBA00022588"/>
    </source>
</evidence>
<dbReference type="InterPro" id="IPR001507">
    <property type="entry name" value="ZP_dom"/>
</dbReference>
<dbReference type="PROSITE" id="PS01186">
    <property type="entry name" value="EGF_2"/>
    <property type="match status" value="1"/>
</dbReference>
<keyword evidence="10 20" id="KW-0732">Signal</keyword>
<evidence type="ECO:0000256" key="17">
    <source>
        <dbReference type="ARBA" id="ARBA00045741"/>
    </source>
</evidence>
<dbReference type="CDD" id="cd00198">
    <property type="entry name" value="vWFA"/>
    <property type="match status" value="1"/>
</dbReference>
<dbReference type="PROSITE" id="PS00010">
    <property type="entry name" value="ASX_HYDROXYL"/>
    <property type="match status" value="2"/>
</dbReference>
<dbReference type="PROSITE" id="PS00682">
    <property type="entry name" value="ZP_1"/>
    <property type="match status" value="1"/>
</dbReference>
<dbReference type="EMBL" id="CM004482">
    <property type="protein sequence ID" value="OCT64260.1"/>
    <property type="molecule type" value="Genomic_DNA"/>
</dbReference>